<dbReference type="EMBL" id="JALJOT010000001">
    <property type="protein sequence ID" value="KAK9918838.1"/>
    <property type="molecule type" value="Genomic_DNA"/>
</dbReference>
<dbReference type="InterPro" id="IPR041667">
    <property type="entry name" value="Cupin_8"/>
</dbReference>
<comment type="similarity">
    <text evidence="1">Belongs to the JARID1 histone demethylase family.</text>
</comment>
<name>A0ABR2Z3R7_9CHLO</name>
<evidence type="ECO:0000313" key="4">
    <source>
        <dbReference type="Proteomes" id="UP001491310"/>
    </source>
</evidence>
<keyword evidence="4" id="KW-1185">Reference proteome</keyword>
<dbReference type="InterPro" id="IPR014710">
    <property type="entry name" value="RmlC-like_jellyroll"/>
</dbReference>
<comment type="caution">
    <text evidence="3">The sequence shown here is derived from an EMBL/GenBank/DDBJ whole genome shotgun (WGS) entry which is preliminary data.</text>
</comment>
<dbReference type="SMART" id="SM00558">
    <property type="entry name" value="JmjC"/>
    <property type="match status" value="1"/>
</dbReference>
<dbReference type="PANTHER" id="PTHR12461">
    <property type="entry name" value="HYPOXIA-INDUCIBLE FACTOR 1 ALPHA INHIBITOR-RELATED"/>
    <property type="match status" value="1"/>
</dbReference>
<protein>
    <recommendedName>
        <fullName evidence="2">JmjC domain-containing protein</fullName>
    </recommendedName>
</protein>
<dbReference type="SUPFAM" id="SSF51197">
    <property type="entry name" value="Clavaminate synthase-like"/>
    <property type="match status" value="1"/>
</dbReference>
<gene>
    <name evidence="3" type="ORF">WJX75_007416</name>
</gene>
<dbReference type="Gene3D" id="2.60.120.10">
    <property type="entry name" value="Jelly Rolls"/>
    <property type="match status" value="1"/>
</dbReference>
<dbReference type="PROSITE" id="PS51184">
    <property type="entry name" value="JMJC"/>
    <property type="match status" value="1"/>
</dbReference>
<evidence type="ECO:0000259" key="2">
    <source>
        <dbReference type="PROSITE" id="PS51184"/>
    </source>
</evidence>
<proteinExistence type="inferred from homology"/>
<accession>A0ABR2Z3R7</accession>
<dbReference type="Pfam" id="PF13621">
    <property type="entry name" value="Cupin_8"/>
    <property type="match status" value="1"/>
</dbReference>
<dbReference type="InterPro" id="IPR003347">
    <property type="entry name" value="JmjC_dom"/>
</dbReference>
<evidence type="ECO:0000313" key="3">
    <source>
        <dbReference type="EMBL" id="KAK9918838.1"/>
    </source>
</evidence>
<dbReference type="PANTHER" id="PTHR12461:SF105">
    <property type="entry name" value="HYPOXIA-INDUCIBLE FACTOR 1-ALPHA INHIBITOR"/>
    <property type="match status" value="1"/>
</dbReference>
<evidence type="ECO:0000256" key="1">
    <source>
        <dbReference type="ARBA" id="ARBA00006801"/>
    </source>
</evidence>
<reference evidence="3 4" key="1">
    <citation type="journal article" date="2024" name="Nat. Commun.">
        <title>Phylogenomics reveals the evolutionary origins of lichenization in chlorophyte algae.</title>
        <authorList>
            <person name="Puginier C."/>
            <person name="Libourel C."/>
            <person name="Otte J."/>
            <person name="Skaloud P."/>
            <person name="Haon M."/>
            <person name="Grisel S."/>
            <person name="Petersen M."/>
            <person name="Berrin J.G."/>
            <person name="Delaux P.M."/>
            <person name="Dal Grande F."/>
            <person name="Keller J."/>
        </authorList>
    </citation>
    <scope>NUCLEOTIDE SEQUENCE [LARGE SCALE GENOMIC DNA]</scope>
    <source>
        <strain evidence="3 4">SAG 216-7</strain>
    </source>
</reference>
<sequence length="479" mass="53933">MNDLVVRTETVTVPPANGRGHGKLNLRSGSQISIASGQQSALAIDRQETQGLPAPRYPKWIATAEAEKFDVSEARGHNAAWEVLRTCQPAVLSKSPLVQKLLERWTLPYLANAFGVRRTKLVVLSSEEKSSAYLEHDESRNVFGSFYHVREPATQRLPMRFCEFADCLGSWKTRKAFVRAQVMVGRGKDNSAQPCEDLGPSLQDDLTSCIDWQWLEESQNIHKWGGVRGVNLEVGSSNGLQPARYHTHDRLLAQVAGRRRVLLVSPEYAHRGMYAFPLHHPYDGYAMPDLDRPDTAAWPLLKRVQGQNTILQPGDALFVPAYWFAHVQDLDTGATCLAFELGQGVRLQSRAALWLAASRLIEERVGQLQGAADVRRWLLTIAREEEESCIDPATVRGYRQLVMCQEVRDEIEAVLSADAKTAELLTAMCDGRLVPTPWLNQNFREPLYLTDKPLQLPDTRTEEEIKYPELFRHKLIGCQ</sequence>
<organism evidence="3 4">
    <name type="scientific">Coccomyxa subellipsoidea</name>
    <dbReference type="NCBI Taxonomy" id="248742"/>
    <lineage>
        <taxon>Eukaryota</taxon>
        <taxon>Viridiplantae</taxon>
        <taxon>Chlorophyta</taxon>
        <taxon>core chlorophytes</taxon>
        <taxon>Trebouxiophyceae</taxon>
        <taxon>Trebouxiophyceae incertae sedis</taxon>
        <taxon>Coccomyxaceae</taxon>
        <taxon>Coccomyxa</taxon>
    </lineage>
</organism>
<feature type="domain" description="JmjC" evidence="2">
    <location>
        <begin position="187"/>
        <end position="364"/>
    </location>
</feature>
<dbReference type="Proteomes" id="UP001491310">
    <property type="component" value="Unassembled WGS sequence"/>
</dbReference>